<sequence length="85" mass="9804">MGYSQTKEKSKMKCTFKECTGEYEEKKITHTVRNNEQVIVIDHVPAEVCSVCGDVLLKPETVRHIEKIMKTSEKPEKTVPLFDYV</sequence>
<reference evidence="1" key="1">
    <citation type="submission" date="2018-06" db="EMBL/GenBank/DDBJ databases">
        <authorList>
            <person name="Zhirakovskaya E."/>
        </authorList>
    </citation>
    <scope>NUCLEOTIDE SEQUENCE</scope>
</reference>
<evidence type="ECO:0008006" key="2">
    <source>
        <dbReference type="Google" id="ProtNLM"/>
    </source>
</evidence>
<dbReference type="AlphaFoldDB" id="A0A3B1D3G2"/>
<dbReference type="InterPro" id="IPR022453">
    <property type="entry name" value="Znf_MqsA-type"/>
</dbReference>
<evidence type="ECO:0000313" key="1">
    <source>
        <dbReference type="EMBL" id="VAX26215.1"/>
    </source>
</evidence>
<name>A0A3B1D3G2_9ZZZZ</name>
<accession>A0A3B1D3G2</accession>
<gene>
    <name evidence="1" type="ORF">MNBD_NITROSPINAE02-827</name>
</gene>
<proteinExistence type="predicted"/>
<dbReference type="NCBIfam" id="TIGR03831">
    <property type="entry name" value="YgiT_finger"/>
    <property type="match status" value="1"/>
</dbReference>
<organism evidence="1">
    <name type="scientific">hydrothermal vent metagenome</name>
    <dbReference type="NCBI Taxonomy" id="652676"/>
    <lineage>
        <taxon>unclassified sequences</taxon>
        <taxon>metagenomes</taxon>
        <taxon>ecological metagenomes</taxon>
    </lineage>
</organism>
<protein>
    <recommendedName>
        <fullName evidence="2">YgiT-type zinc finger domain protein</fullName>
    </recommendedName>
</protein>
<dbReference type="EMBL" id="UOGE01000119">
    <property type="protein sequence ID" value="VAX26215.1"/>
    <property type="molecule type" value="Genomic_DNA"/>
</dbReference>
<dbReference type="Gene3D" id="3.10.20.860">
    <property type="match status" value="1"/>
</dbReference>